<comment type="caution">
    <text evidence="2">The sequence shown here is derived from an EMBL/GenBank/DDBJ whole genome shotgun (WGS) entry which is preliminary data.</text>
</comment>
<organism evidence="2 3">
    <name type="scientific">Candidatus Liberibacter solanacearum</name>
    <dbReference type="NCBI Taxonomy" id="556287"/>
    <lineage>
        <taxon>Bacteria</taxon>
        <taxon>Pseudomonadati</taxon>
        <taxon>Pseudomonadota</taxon>
        <taxon>Alphaproteobacteria</taxon>
        <taxon>Hyphomicrobiales</taxon>
        <taxon>Rhizobiaceae</taxon>
        <taxon>Liberibacter</taxon>
    </lineage>
</organism>
<gene>
    <name evidence="2" type="ORF">C0030_006100</name>
</gene>
<dbReference type="EMBL" id="PKRU02000036">
    <property type="protein sequence ID" value="RPD36756.1"/>
    <property type="molecule type" value="Genomic_DNA"/>
</dbReference>
<reference evidence="2 3" key="1">
    <citation type="submission" date="2018-11" db="EMBL/GenBank/DDBJ databases">
        <title>Genome Analysis of Haplotype D of Candidatus Liberibacter Solanacearum.</title>
        <authorList>
            <person name="Katsir L."/>
            <person name="Ruan Z."/>
            <person name="Santos Garcia D."/>
            <person name="Piasezky A."/>
            <person name="Jiang J."/>
            <person name="Sela N."/>
            <person name="Freilich S."/>
            <person name="Bahar O."/>
        </authorList>
    </citation>
    <scope>NUCLEOTIDE SEQUENCE [LARGE SCALE GENOMIC DNA]</scope>
    <source>
        <strain evidence="3">haplotype D1</strain>
    </source>
</reference>
<protein>
    <submittedName>
        <fullName evidence="2">Uncharacterized protein</fullName>
    </submittedName>
</protein>
<evidence type="ECO:0000313" key="3">
    <source>
        <dbReference type="Proteomes" id="UP000236895"/>
    </source>
</evidence>
<name>A0A3R7R8T9_9HYPH</name>
<sequence length="817" mass="92457">MHEECIRRIKEVAGKIVITDEDLKAIENNASLALKELSKEEGFNASHPTYKVRAVSDRAKDLHLSGKLAFADTMERVVNAPPDKQLDVFLNSLMGEHGNSLEGAIAGAKGEVYKHFREFHQLGSQYLGFSNDHTVMEKVYKAVRGMETDDKAVNSFAQTVRKAYGNLVKQAKEVGLEFNELEHFSPQPHDRVKIGRLSANEFVQITKKRLDIKAYEQQGLSGKELDNLLKESYFTLSSGGGNKVMESKGSKTARIPSIGGSRRNPRQLHFTPEGYSEHMQQFGANVTPSEFIARSFDSLIRDIEVARRFGSNAHENFNWMLETVKKNARDFNREKLKGKSGKDWQSAHDTIESNAQSLKLYWDRLTISRELLADDLSSYQKMGREFQNISLTFDVARVFGTQVIATFPEMIRTVMLGTHRTGVGMGKMMHESLKLATDAEHRAFVKSVAPAWEHAISGMMNEVSGGVSSTTNVLAEKAVKWQGLKALDDFHTRFISASLMSHMGDITKDFKDFESLKKQFGAQTHRTFVKDFGFTETDFHALSKVERSGGGSYITAEGIRNLDHSMLDRFAKAEGKSVDLLKDTLASKYNSMIWGLTQEQARGSMHSSLRDTRYLSSRGGYPLLRFTTQFLITPISIVRQHFFTVPNHHIEGFVSAQWYRAKFIALGIVLENVVTTAIKTMIKGEEHPDYTDPYYLADMTLKAVSHYDRFYSPHKTPWEGITRGIAGPSLSNLADLGISGAKYLNPYEENPEKVEKARDKFTKQLSRQIPLQNLWQYQFAQNVFQTNVLDNVFDILNPGYKERLEIRKEHNNLKYGK</sequence>
<accession>A0A3R7R8T9</accession>
<dbReference type="AlphaFoldDB" id="A0A3R7R8T9"/>
<proteinExistence type="predicted"/>
<dbReference type="RefSeq" id="WP_103847103.1">
    <property type="nucleotide sequence ID" value="NZ_PKRU02000036.1"/>
</dbReference>
<feature type="region of interest" description="Disordered" evidence="1">
    <location>
        <begin position="244"/>
        <end position="265"/>
    </location>
</feature>
<evidence type="ECO:0000313" key="2">
    <source>
        <dbReference type="EMBL" id="RPD36756.1"/>
    </source>
</evidence>
<dbReference type="Proteomes" id="UP000236895">
    <property type="component" value="Unassembled WGS sequence"/>
</dbReference>
<evidence type="ECO:0000256" key="1">
    <source>
        <dbReference type="SAM" id="MobiDB-lite"/>
    </source>
</evidence>